<dbReference type="EMBL" id="QNTQ01000015">
    <property type="protein sequence ID" value="RBI83731.1"/>
    <property type="molecule type" value="Genomic_DNA"/>
</dbReference>
<dbReference type="Pfam" id="PF15420">
    <property type="entry name" value="Abhydrolase_9_N"/>
    <property type="match status" value="1"/>
</dbReference>
<dbReference type="InterPro" id="IPR027788">
    <property type="entry name" value="Alpha/beta-hydrolase_N_dom"/>
</dbReference>
<feature type="domain" description="Alpha/beta-hydrolase N-terminal" evidence="3">
    <location>
        <begin position="28"/>
        <end position="235"/>
    </location>
</feature>
<evidence type="ECO:0008006" key="6">
    <source>
        <dbReference type="Google" id="ProtNLM"/>
    </source>
</evidence>
<evidence type="ECO:0000259" key="2">
    <source>
        <dbReference type="Pfam" id="PF10081"/>
    </source>
</evidence>
<proteinExistence type="predicted"/>
<organism evidence="4 5">
    <name type="scientific">Rhodosalinus halophilus</name>
    <dbReference type="NCBI Taxonomy" id="2259333"/>
    <lineage>
        <taxon>Bacteria</taxon>
        <taxon>Pseudomonadati</taxon>
        <taxon>Pseudomonadota</taxon>
        <taxon>Alphaproteobacteria</taxon>
        <taxon>Rhodobacterales</taxon>
        <taxon>Paracoccaceae</taxon>
        <taxon>Rhodosalinus</taxon>
    </lineage>
</organism>
<keyword evidence="5" id="KW-1185">Reference proteome</keyword>
<accession>A0A365U5R5</accession>
<comment type="caution">
    <text evidence="4">The sequence shown here is derived from an EMBL/GenBank/DDBJ whole genome shotgun (WGS) entry which is preliminary data.</text>
</comment>
<protein>
    <recommendedName>
        <fullName evidence="6">Alpha/beta-hydrolase family protein</fullName>
    </recommendedName>
</protein>
<feature type="transmembrane region" description="Helical" evidence="1">
    <location>
        <begin position="12"/>
        <end position="33"/>
    </location>
</feature>
<keyword evidence="1" id="KW-0472">Membrane</keyword>
<keyword evidence="1" id="KW-0812">Transmembrane</keyword>
<dbReference type="InterPro" id="IPR012037">
    <property type="entry name" value="Alpha/beta-hydrolase_fam"/>
</dbReference>
<name>A0A365U5R5_9RHOB</name>
<dbReference type="OrthoDB" id="4397445at2"/>
<evidence type="ECO:0000313" key="5">
    <source>
        <dbReference type="Proteomes" id="UP000253370"/>
    </source>
</evidence>
<feature type="transmembrane region" description="Helical" evidence="1">
    <location>
        <begin position="155"/>
        <end position="175"/>
    </location>
</feature>
<feature type="transmembrane region" description="Helical" evidence="1">
    <location>
        <begin position="115"/>
        <end position="143"/>
    </location>
</feature>
<feature type="transmembrane region" description="Helical" evidence="1">
    <location>
        <begin position="78"/>
        <end position="95"/>
    </location>
</feature>
<sequence length="550" mass="60131">MEEGTKPRDWRVSGVGLLVAALFFVASLTPSLIPREPVMQGALSGLSAALGYGIGSLMAWGWRMLLLPVLDGAAERQARYAMLIGALALAGWGLWRAPDWQNATRAAMDLPPVGTVHPVTVALVALVVFAALWLIGTAFTFVLRRAARALGRVMPGRTGPVLAFGLTVLLFWWAIEGVAVRNVLAAADGVFARIEATFDEGQEQPTDPMMTGSPGSPIAWEDLGNRGRDFIARTPSAEEIAAFWGEGAMRPVRVYVGRTSAPTPRARAELALQELIRTGGFEREILVITTPVGTGWMDPGSHDVLDFMWGGNTAQVAAQYSYLTSVLSILTNVEYGLDQARALFDVIYGHWVTLPPDARPRLYIHGLSQGALNSQATLPLLDVLGDPFDGAMWAGSPFVSPVWAEVRGKRAADSPAWRPRYGNGSLIRVTNQENVLDEAAAPWGPIRLVFLNYGSDPIVNFDFATIWRKPDFLDEPRAPDVAPEMRWFPFVTAFQIVLDMTTALGVERFGHFYVYEDYIPAWAATTNPPGWSAEREAALQSIFDERPPPW</sequence>
<evidence type="ECO:0000313" key="4">
    <source>
        <dbReference type="EMBL" id="RBI83731.1"/>
    </source>
</evidence>
<reference evidence="4 5" key="1">
    <citation type="submission" date="2018-07" db="EMBL/GenBank/DDBJ databases">
        <title>Rhodosalinus sp. strain E84T genomic sequence and assembly.</title>
        <authorList>
            <person name="Liu Z.-W."/>
            <person name="Lu D.-C."/>
        </authorList>
    </citation>
    <scope>NUCLEOTIDE SEQUENCE [LARGE SCALE GENOMIC DNA]</scope>
    <source>
        <strain evidence="4 5">E84</strain>
    </source>
</reference>
<dbReference type="AlphaFoldDB" id="A0A365U5R5"/>
<dbReference type="Proteomes" id="UP000253370">
    <property type="component" value="Unassembled WGS sequence"/>
</dbReference>
<gene>
    <name evidence="4" type="ORF">DRV85_15355</name>
</gene>
<evidence type="ECO:0000259" key="3">
    <source>
        <dbReference type="Pfam" id="PF15420"/>
    </source>
</evidence>
<dbReference type="Pfam" id="PF10081">
    <property type="entry name" value="Abhydrolase_9"/>
    <property type="match status" value="1"/>
</dbReference>
<keyword evidence="1" id="KW-1133">Transmembrane helix</keyword>
<evidence type="ECO:0000256" key="1">
    <source>
        <dbReference type="SAM" id="Phobius"/>
    </source>
</evidence>
<feature type="domain" description="Alpha/beta-hydrolase catalytic" evidence="2">
    <location>
        <begin position="252"/>
        <end position="537"/>
    </location>
</feature>
<dbReference type="PIRSF" id="PIRSF007542">
    <property type="entry name" value="UCP007542"/>
    <property type="match status" value="1"/>
</dbReference>
<dbReference type="InterPro" id="IPR027787">
    <property type="entry name" value="Alpha/beta-hydrolase_catalytic"/>
</dbReference>
<feature type="transmembrane region" description="Helical" evidence="1">
    <location>
        <begin position="45"/>
        <end position="66"/>
    </location>
</feature>